<dbReference type="Pfam" id="PF00005">
    <property type="entry name" value="ABC_tran"/>
    <property type="match status" value="1"/>
</dbReference>
<dbReference type="EMBL" id="UHBY01000003">
    <property type="protein sequence ID" value="SUL37251.1"/>
    <property type="molecule type" value="Genomic_DNA"/>
</dbReference>
<keyword evidence="3" id="KW-0547">Nucleotide-binding</keyword>
<dbReference type="InterPro" id="IPR027417">
    <property type="entry name" value="P-loop_NTPase"/>
</dbReference>
<dbReference type="AlphaFoldDB" id="A0A380EKC0"/>
<dbReference type="Gene3D" id="3.40.50.300">
    <property type="entry name" value="P-loop containing nucleotide triphosphate hydrolases"/>
    <property type="match status" value="1"/>
</dbReference>
<dbReference type="SUPFAM" id="SSF52540">
    <property type="entry name" value="P-loop containing nucleoside triphosphate hydrolases"/>
    <property type="match status" value="1"/>
</dbReference>
<gene>
    <name evidence="3" type="ORF">NCTC10702_03245</name>
</gene>
<dbReference type="Proteomes" id="UP000254116">
    <property type="component" value="Unassembled WGS sequence"/>
</dbReference>
<proteinExistence type="predicted"/>
<dbReference type="InterPro" id="IPR050153">
    <property type="entry name" value="Metal_Ion_Import_ABC"/>
</dbReference>
<protein>
    <submittedName>
        <fullName evidence="3">ABC transporter ATP-binding protein</fullName>
    </submittedName>
</protein>
<dbReference type="PANTHER" id="PTHR42734">
    <property type="entry name" value="METAL TRANSPORT SYSTEM ATP-BINDING PROTEIN TM_0124-RELATED"/>
    <property type="match status" value="1"/>
</dbReference>
<organism evidence="3 4">
    <name type="scientific">Staphylococcus aureus</name>
    <dbReference type="NCBI Taxonomy" id="1280"/>
    <lineage>
        <taxon>Bacteria</taxon>
        <taxon>Bacillati</taxon>
        <taxon>Bacillota</taxon>
        <taxon>Bacilli</taxon>
        <taxon>Bacillales</taxon>
        <taxon>Staphylococcaceae</taxon>
        <taxon>Staphylococcus</taxon>
    </lineage>
</organism>
<dbReference type="GO" id="GO:0016887">
    <property type="term" value="F:ATP hydrolysis activity"/>
    <property type="evidence" value="ECO:0007669"/>
    <property type="project" value="InterPro"/>
</dbReference>
<dbReference type="InterPro" id="IPR003439">
    <property type="entry name" value="ABC_transporter-like_ATP-bd"/>
</dbReference>
<evidence type="ECO:0000259" key="2">
    <source>
        <dbReference type="Pfam" id="PF00005"/>
    </source>
</evidence>
<keyword evidence="3" id="KW-0067">ATP-binding</keyword>
<sequence>MHVKNLEIGYQTAITKPMSIEVSKGDHIAIIGPNGIGKSTLIKTIANQQKRLMAILLSAQIYKLVIMIKSKQNLNLVKRF</sequence>
<evidence type="ECO:0000256" key="1">
    <source>
        <dbReference type="ARBA" id="ARBA00022448"/>
    </source>
</evidence>
<accession>A0A380EKC0</accession>
<dbReference type="GO" id="GO:0005524">
    <property type="term" value="F:ATP binding"/>
    <property type="evidence" value="ECO:0007669"/>
    <property type="project" value="UniProtKB-KW"/>
</dbReference>
<reference evidence="3 4" key="1">
    <citation type="submission" date="2018-06" db="EMBL/GenBank/DDBJ databases">
        <authorList>
            <consortium name="Pathogen Informatics"/>
            <person name="Doyle S."/>
        </authorList>
    </citation>
    <scope>NUCLEOTIDE SEQUENCE [LARGE SCALE GENOMIC DNA]</scope>
    <source>
        <strain evidence="3 4">NCTC10702</strain>
    </source>
</reference>
<evidence type="ECO:0000313" key="4">
    <source>
        <dbReference type="Proteomes" id="UP000254116"/>
    </source>
</evidence>
<name>A0A380EKC0_STAAU</name>
<dbReference type="PANTHER" id="PTHR42734:SF21">
    <property type="entry name" value="IRON ABC TRANSPORTER, ATP-BINDING PROTEIN"/>
    <property type="match status" value="1"/>
</dbReference>
<keyword evidence="1" id="KW-0813">Transport</keyword>
<evidence type="ECO:0000313" key="3">
    <source>
        <dbReference type="EMBL" id="SUL37251.1"/>
    </source>
</evidence>
<feature type="domain" description="ABC transporter" evidence="2">
    <location>
        <begin position="16"/>
        <end position="50"/>
    </location>
</feature>